<dbReference type="SUPFAM" id="SSF56399">
    <property type="entry name" value="ADP-ribosylation"/>
    <property type="match status" value="1"/>
</dbReference>
<proteinExistence type="predicted"/>
<feature type="signal peptide" evidence="5">
    <location>
        <begin position="1"/>
        <end position="21"/>
    </location>
</feature>
<protein>
    <submittedName>
        <fullName evidence="6">Putative enterotoxin</fullName>
    </submittedName>
</protein>
<evidence type="ECO:0000256" key="5">
    <source>
        <dbReference type="SAM" id="SignalP"/>
    </source>
</evidence>
<dbReference type="InterPro" id="IPR001144">
    <property type="entry name" value="Enterotoxin_A"/>
</dbReference>
<evidence type="ECO:0000313" key="6">
    <source>
        <dbReference type="EMBL" id="KAF4581046.1"/>
    </source>
</evidence>
<reference evidence="6 7" key="1">
    <citation type="journal article" date="2020" name="G3 (Bethesda)">
        <title>Genetic Underpinnings of Host Manipulation by Ophiocordyceps as Revealed by Comparative Transcriptomics.</title>
        <authorList>
            <person name="Will I."/>
            <person name="Das B."/>
            <person name="Trinh T."/>
            <person name="Brachmann A."/>
            <person name="Ohm R.A."/>
            <person name="de Bekker C."/>
        </authorList>
    </citation>
    <scope>NUCLEOTIDE SEQUENCE [LARGE SCALE GENOMIC DNA]</scope>
    <source>
        <strain evidence="6 7">EC05</strain>
    </source>
</reference>
<dbReference type="Pfam" id="PF01375">
    <property type="entry name" value="Enterotoxin_a"/>
    <property type="match status" value="1"/>
</dbReference>
<evidence type="ECO:0000256" key="3">
    <source>
        <dbReference type="ARBA" id="ARBA00023026"/>
    </source>
</evidence>
<comment type="caution">
    <text evidence="6">The sequence shown here is derived from an EMBL/GenBank/DDBJ whole genome shotgun (WGS) entry which is preliminary data.</text>
</comment>
<evidence type="ECO:0000256" key="4">
    <source>
        <dbReference type="ARBA" id="ARBA00023157"/>
    </source>
</evidence>
<sequence length="665" mass="77261">MAPTRLTTLILYLTLSLLARSAPPDDSPPQEGSQSSLSISNVTRFQLQRRLRVGHRPPSEELPQYLFFITDAAPGFFRAAGGIIPLLTPDQRDHSWGFMTFGREGGPWVPLDDRHTADTRPYQEFRAWIYEISTSPNMVAGGVHTCHGRHYWALGGVHWSQVRRYGFRERHGSMSMVTWSRNADYDSRWERYSACDFQPQLAGFDRYSRAWGRREGFWRTERPPRGVTRRDLAELHMNLITRRDPLLTRMLGWQGRFPLINQRNPVMAIRITWHDYEAIPSQDISWQNLEIPQRLRDMIPSAPLTHERCYDIITAVVATNWLYTIKMSSRARQRRSLPDSDEDFCFDPEPEPFPPETECHDLTPAFKELRSLDAMCSAFNRLEFYLELSNDLFAGTWDVLYLRLGGAYRSVEVNGNISPGEKGWYKLNMRTMYGRETVPVEVINSIAILERIGHKLMGGDEWKLKGIKLQGTCQDDLTTYEMKKYAAVQQLIRMRHRLSWPWSKQQLVWNRTIDPSDWQEVVFCPYFDRLTVHIYLGYWDSPDNVFIQIGREQYSIINPSFDVDLSKSFGPYEYTNSQNKVLISDFQNFTIFYGPRDRASKTPSDALTLKGIQLIARCAHSGQRVEFTNHNNLNKPVIRPADHTGKVTIFFAKLTAHDWAWIVRP</sequence>
<keyword evidence="7" id="KW-1185">Reference proteome</keyword>
<dbReference type="GO" id="GO:0090729">
    <property type="term" value="F:toxin activity"/>
    <property type="evidence" value="ECO:0007669"/>
    <property type="project" value="UniProtKB-KW"/>
</dbReference>
<name>A0A8H4Q0X0_9HYPO</name>
<dbReference type="EMBL" id="JAACLJ010000009">
    <property type="protein sequence ID" value="KAF4581046.1"/>
    <property type="molecule type" value="Genomic_DNA"/>
</dbReference>
<keyword evidence="1" id="KW-0800">Toxin</keyword>
<evidence type="ECO:0000256" key="1">
    <source>
        <dbReference type="ARBA" id="ARBA00022656"/>
    </source>
</evidence>
<keyword evidence="2 5" id="KW-0732">Signal</keyword>
<dbReference type="AlphaFoldDB" id="A0A8H4Q0X0"/>
<organism evidence="6 7">
    <name type="scientific">Ophiocordyceps camponoti-floridani</name>
    <dbReference type="NCBI Taxonomy" id="2030778"/>
    <lineage>
        <taxon>Eukaryota</taxon>
        <taxon>Fungi</taxon>
        <taxon>Dikarya</taxon>
        <taxon>Ascomycota</taxon>
        <taxon>Pezizomycotina</taxon>
        <taxon>Sordariomycetes</taxon>
        <taxon>Hypocreomycetidae</taxon>
        <taxon>Hypocreales</taxon>
        <taxon>Ophiocordycipitaceae</taxon>
        <taxon>Ophiocordyceps</taxon>
    </lineage>
</organism>
<accession>A0A8H4Q0X0</accession>
<keyword evidence="4" id="KW-1015">Disulfide bond</keyword>
<feature type="chain" id="PRO_5034809091" evidence="5">
    <location>
        <begin position="22"/>
        <end position="665"/>
    </location>
</feature>
<dbReference type="OrthoDB" id="4924872at2759"/>
<dbReference type="Gene3D" id="3.90.210.10">
    <property type="entry name" value="Heat-Labile Enterotoxin, subunit A"/>
    <property type="match status" value="1"/>
</dbReference>
<evidence type="ECO:0000313" key="7">
    <source>
        <dbReference type="Proteomes" id="UP000562929"/>
    </source>
</evidence>
<evidence type="ECO:0000256" key="2">
    <source>
        <dbReference type="ARBA" id="ARBA00022729"/>
    </source>
</evidence>
<gene>
    <name evidence="6" type="ORF">GQ602_007183</name>
</gene>
<dbReference type="Proteomes" id="UP000562929">
    <property type="component" value="Unassembled WGS sequence"/>
</dbReference>
<keyword evidence="3" id="KW-0843">Virulence</keyword>